<protein>
    <recommendedName>
        <fullName evidence="16">UDP-N-acetylenolpyruvoylglucosamine reductase</fullName>
        <ecNumber evidence="16">1.3.1.98</ecNumber>
    </recommendedName>
    <alternativeName>
        <fullName evidence="16">UDP-N-acetylmuramate dehydrogenase</fullName>
    </alternativeName>
</protein>
<keyword evidence="5 16" id="KW-0963">Cytoplasm</keyword>
<dbReference type="Gene3D" id="3.30.465.10">
    <property type="match status" value="1"/>
</dbReference>
<dbReference type="EMBL" id="JBHSAP010000009">
    <property type="protein sequence ID" value="MFC4076529.1"/>
    <property type="molecule type" value="Genomic_DNA"/>
</dbReference>
<dbReference type="InterPro" id="IPR006094">
    <property type="entry name" value="Oxid_FAD_bind_N"/>
</dbReference>
<evidence type="ECO:0000256" key="10">
    <source>
        <dbReference type="ARBA" id="ARBA00022960"/>
    </source>
</evidence>
<evidence type="ECO:0000259" key="17">
    <source>
        <dbReference type="PROSITE" id="PS51387"/>
    </source>
</evidence>
<comment type="pathway">
    <text evidence="4 16">Cell wall biogenesis; peptidoglycan biosynthesis.</text>
</comment>
<evidence type="ECO:0000256" key="4">
    <source>
        <dbReference type="ARBA" id="ARBA00004752"/>
    </source>
</evidence>
<evidence type="ECO:0000313" key="19">
    <source>
        <dbReference type="Proteomes" id="UP001595843"/>
    </source>
</evidence>
<dbReference type="PROSITE" id="PS51387">
    <property type="entry name" value="FAD_PCMH"/>
    <property type="match status" value="1"/>
</dbReference>
<feature type="active site" evidence="16">
    <location>
        <position position="295"/>
    </location>
</feature>
<feature type="active site" evidence="16">
    <location>
        <position position="174"/>
    </location>
</feature>
<evidence type="ECO:0000256" key="16">
    <source>
        <dbReference type="HAMAP-Rule" id="MF_00037"/>
    </source>
</evidence>
<dbReference type="RefSeq" id="WP_380703554.1">
    <property type="nucleotide sequence ID" value="NZ_JBHSAP010000009.1"/>
</dbReference>
<keyword evidence="13 16" id="KW-0131">Cell cycle</keyword>
<dbReference type="NCBIfam" id="NF010480">
    <property type="entry name" value="PRK13905.1"/>
    <property type="match status" value="1"/>
</dbReference>
<dbReference type="InterPro" id="IPR036318">
    <property type="entry name" value="FAD-bd_PCMH-like_sf"/>
</dbReference>
<dbReference type="PANTHER" id="PTHR21071:SF5">
    <property type="entry name" value="UDP-N-ACETYLENOLPYRUVOYLGLUCOSAMINE REDUCTASE"/>
    <property type="match status" value="1"/>
</dbReference>
<dbReference type="InterPro" id="IPR003170">
    <property type="entry name" value="MurB"/>
</dbReference>
<organism evidence="18 19">
    <name type="scientific">Salinithrix halophila</name>
    <dbReference type="NCBI Taxonomy" id="1485204"/>
    <lineage>
        <taxon>Bacteria</taxon>
        <taxon>Bacillati</taxon>
        <taxon>Bacillota</taxon>
        <taxon>Bacilli</taxon>
        <taxon>Bacillales</taxon>
        <taxon>Thermoactinomycetaceae</taxon>
        <taxon>Salinithrix</taxon>
    </lineage>
</organism>
<keyword evidence="9 16" id="KW-0521">NADP</keyword>
<accession>A0ABV8JKM1</accession>
<dbReference type="Proteomes" id="UP001595843">
    <property type="component" value="Unassembled WGS sequence"/>
</dbReference>
<evidence type="ECO:0000256" key="2">
    <source>
        <dbReference type="ARBA" id="ARBA00003921"/>
    </source>
</evidence>
<dbReference type="GO" id="GO:0008762">
    <property type="term" value="F:UDP-N-acetylmuramate dehydrogenase activity"/>
    <property type="evidence" value="ECO:0007669"/>
    <property type="project" value="UniProtKB-EC"/>
</dbReference>
<dbReference type="SUPFAM" id="SSF56176">
    <property type="entry name" value="FAD-binding/transporter-associated domain-like"/>
    <property type="match status" value="1"/>
</dbReference>
<keyword evidence="10 16" id="KW-0133">Cell shape</keyword>
<name>A0ABV8JKM1_9BACL</name>
<evidence type="ECO:0000256" key="15">
    <source>
        <dbReference type="ARBA" id="ARBA00048914"/>
    </source>
</evidence>
<dbReference type="InterPro" id="IPR016167">
    <property type="entry name" value="FAD-bd_PCMH_sub1"/>
</dbReference>
<comment type="catalytic activity">
    <reaction evidence="15 16">
        <text>UDP-N-acetyl-alpha-D-muramate + NADP(+) = UDP-N-acetyl-3-O-(1-carboxyvinyl)-alpha-D-glucosamine + NADPH + H(+)</text>
        <dbReference type="Rhea" id="RHEA:12248"/>
        <dbReference type="ChEBI" id="CHEBI:15378"/>
        <dbReference type="ChEBI" id="CHEBI:57783"/>
        <dbReference type="ChEBI" id="CHEBI:58349"/>
        <dbReference type="ChEBI" id="CHEBI:68483"/>
        <dbReference type="ChEBI" id="CHEBI:70757"/>
        <dbReference type="EC" id="1.3.1.98"/>
    </reaction>
</comment>
<evidence type="ECO:0000256" key="9">
    <source>
        <dbReference type="ARBA" id="ARBA00022857"/>
    </source>
</evidence>
<dbReference type="InterPro" id="IPR016169">
    <property type="entry name" value="FAD-bd_PCMH_sub2"/>
</dbReference>
<proteinExistence type="inferred from homology"/>
<feature type="active site" description="Proton donor" evidence="16">
    <location>
        <position position="225"/>
    </location>
</feature>
<sequence length="302" mass="33047">MERIAREMRDAGVEEVRVDEPLSRHTTWKVGGPADILVYPHSKDELERAMSVINRHGLPWRVIGRGSNLLVRDGGIRGAVIKLGTGLDDMRVEGDRVIAGGGYSFVRLSVMAARYGLTGLEFAGGIPGTVGGAVFMNAGAHGSELSRVLESAEVLLEDGQWVRLSKEELGFKYRTSILQAERRGVVTEAVFHLQEGDRKQVADSMARFKDRRRQTQPLQYPCAGSVFRNPPGDHSGRLIEAAGLKGYRIGDAEVSEQHANFIINRGHATANDVLTLIQHIIGTIKEKYGVTLEPEVQVVGEG</sequence>
<evidence type="ECO:0000256" key="12">
    <source>
        <dbReference type="ARBA" id="ARBA00023002"/>
    </source>
</evidence>
<comment type="similarity">
    <text evidence="16">Belongs to the MurB family.</text>
</comment>
<keyword evidence="19" id="KW-1185">Reference proteome</keyword>
<gene>
    <name evidence="16 18" type="primary">murB</name>
    <name evidence="18" type="ORF">ACFOUO_06855</name>
</gene>
<keyword evidence="12 16" id="KW-0560">Oxidoreductase</keyword>
<dbReference type="NCBIfam" id="TIGR00179">
    <property type="entry name" value="murB"/>
    <property type="match status" value="1"/>
</dbReference>
<dbReference type="HAMAP" id="MF_00037">
    <property type="entry name" value="MurB"/>
    <property type="match status" value="1"/>
</dbReference>
<dbReference type="EC" id="1.3.1.98" evidence="16"/>
<dbReference type="Gene3D" id="3.90.78.10">
    <property type="entry name" value="UDP-N-acetylenolpyruvoylglucosamine reductase, C-terminal domain"/>
    <property type="match status" value="1"/>
</dbReference>
<comment type="function">
    <text evidence="2 16">Cell wall formation.</text>
</comment>
<dbReference type="Pfam" id="PF02873">
    <property type="entry name" value="MurB_C"/>
    <property type="match status" value="1"/>
</dbReference>
<comment type="cofactor">
    <cofactor evidence="1 16">
        <name>FAD</name>
        <dbReference type="ChEBI" id="CHEBI:57692"/>
    </cofactor>
</comment>
<evidence type="ECO:0000256" key="8">
    <source>
        <dbReference type="ARBA" id="ARBA00022827"/>
    </source>
</evidence>
<evidence type="ECO:0000256" key="6">
    <source>
        <dbReference type="ARBA" id="ARBA00022618"/>
    </source>
</evidence>
<evidence type="ECO:0000256" key="11">
    <source>
        <dbReference type="ARBA" id="ARBA00022984"/>
    </source>
</evidence>
<dbReference type="Pfam" id="PF01565">
    <property type="entry name" value="FAD_binding_4"/>
    <property type="match status" value="1"/>
</dbReference>
<evidence type="ECO:0000313" key="18">
    <source>
        <dbReference type="EMBL" id="MFC4076529.1"/>
    </source>
</evidence>
<comment type="subcellular location">
    <subcellularLocation>
        <location evidence="3 16">Cytoplasm</location>
    </subcellularLocation>
</comment>
<keyword evidence="8 16" id="KW-0274">FAD</keyword>
<reference evidence="19" key="1">
    <citation type="journal article" date="2019" name="Int. J. Syst. Evol. Microbiol.">
        <title>The Global Catalogue of Microorganisms (GCM) 10K type strain sequencing project: providing services to taxonomists for standard genome sequencing and annotation.</title>
        <authorList>
            <consortium name="The Broad Institute Genomics Platform"/>
            <consortium name="The Broad Institute Genome Sequencing Center for Infectious Disease"/>
            <person name="Wu L."/>
            <person name="Ma J."/>
        </authorList>
    </citation>
    <scope>NUCLEOTIDE SEQUENCE [LARGE SCALE GENOMIC DNA]</scope>
    <source>
        <strain evidence="19">IBRC-M 10813</strain>
    </source>
</reference>
<keyword evidence="6 16" id="KW-0132">Cell division</keyword>
<keyword evidence="14 16" id="KW-0961">Cell wall biogenesis/degradation</keyword>
<evidence type="ECO:0000256" key="13">
    <source>
        <dbReference type="ARBA" id="ARBA00023306"/>
    </source>
</evidence>
<dbReference type="PANTHER" id="PTHR21071">
    <property type="entry name" value="UDP-N-ACETYLENOLPYRUVOYLGLUCOSAMINE REDUCTASE"/>
    <property type="match status" value="1"/>
</dbReference>
<keyword evidence="11 16" id="KW-0573">Peptidoglycan synthesis</keyword>
<keyword evidence="7 16" id="KW-0285">Flavoprotein</keyword>
<evidence type="ECO:0000256" key="7">
    <source>
        <dbReference type="ARBA" id="ARBA00022630"/>
    </source>
</evidence>
<feature type="domain" description="FAD-binding PCMH-type" evidence="17">
    <location>
        <begin position="30"/>
        <end position="196"/>
    </location>
</feature>
<dbReference type="SUPFAM" id="SSF56194">
    <property type="entry name" value="Uridine diphospho-N-Acetylenolpyruvylglucosamine reductase, MurB, C-terminal domain"/>
    <property type="match status" value="1"/>
</dbReference>
<comment type="caution">
    <text evidence="18">The sequence shown here is derived from an EMBL/GenBank/DDBJ whole genome shotgun (WGS) entry which is preliminary data.</text>
</comment>
<evidence type="ECO:0000256" key="1">
    <source>
        <dbReference type="ARBA" id="ARBA00001974"/>
    </source>
</evidence>
<dbReference type="InterPro" id="IPR036635">
    <property type="entry name" value="MurB_C_sf"/>
</dbReference>
<evidence type="ECO:0000256" key="14">
    <source>
        <dbReference type="ARBA" id="ARBA00023316"/>
    </source>
</evidence>
<dbReference type="InterPro" id="IPR016166">
    <property type="entry name" value="FAD-bd_PCMH"/>
</dbReference>
<evidence type="ECO:0000256" key="3">
    <source>
        <dbReference type="ARBA" id="ARBA00004496"/>
    </source>
</evidence>
<evidence type="ECO:0000256" key="5">
    <source>
        <dbReference type="ARBA" id="ARBA00022490"/>
    </source>
</evidence>
<dbReference type="InterPro" id="IPR011601">
    <property type="entry name" value="MurB_C"/>
</dbReference>
<dbReference type="Gene3D" id="3.30.43.10">
    <property type="entry name" value="Uridine Diphospho-n-acetylenolpyruvylglucosamine Reductase, domain 2"/>
    <property type="match status" value="1"/>
</dbReference>